<dbReference type="PANTHER" id="PTHR23119">
    <property type="entry name" value="DISCS LARGE"/>
    <property type="match status" value="1"/>
</dbReference>
<dbReference type="FunFam" id="2.30.42.10:FF:000002">
    <property type="entry name" value="Disks large homolog 4 isoform 2"/>
    <property type="match status" value="1"/>
</dbReference>
<keyword evidence="3 6" id="KW-0728">SH3 domain</keyword>
<dbReference type="FunFam" id="3.40.50.300:FF:001402">
    <property type="entry name" value="Discs, large homolog 3 (Drosophila)"/>
    <property type="match status" value="1"/>
</dbReference>
<feature type="domain" description="Guanylate kinase-like" evidence="9">
    <location>
        <begin position="600"/>
        <end position="775"/>
    </location>
</feature>
<dbReference type="PROSITE" id="PS00856">
    <property type="entry name" value="GUANYLATE_KINASE_1"/>
    <property type="match status" value="1"/>
</dbReference>
<dbReference type="SMART" id="SM00326">
    <property type="entry name" value="SH3"/>
    <property type="match status" value="1"/>
</dbReference>
<evidence type="ECO:0000256" key="4">
    <source>
        <dbReference type="ARBA" id="ARBA00022737"/>
    </source>
</evidence>
<proteinExistence type="inferred from homology"/>
<keyword evidence="4" id="KW-0677">Repeat</keyword>
<dbReference type="SMART" id="SM00072">
    <property type="entry name" value="GuKc"/>
    <property type="match status" value="1"/>
</dbReference>
<dbReference type="PROSITE" id="PS50052">
    <property type="entry name" value="GUANYLATE_KINASE_2"/>
    <property type="match status" value="1"/>
</dbReference>
<dbReference type="GO" id="GO:0098609">
    <property type="term" value="P:cell-cell adhesion"/>
    <property type="evidence" value="ECO:0007669"/>
    <property type="project" value="TreeGrafter"/>
</dbReference>
<dbReference type="InterPro" id="IPR019590">
    <property type="entry name" value="DLG1_PEST_dom"/>
</dbReference>
<dbReference type="Gene3D" id="2.30.42.10">
    <property type="match status" value="3"/>
</dbReference>
<reference evidence="11" key="2">
    <citation type="submission" date="2025-09" db="UniProtKB">
        <authorList>
            <consortium name="Ensembl"/>
        </authorList>
    </citation>
    <scope>IDENTIFICATION</scope>
</reference>
<feature type="domain" description="PDZ" evidence="10">
    <location>
        <begin position="224"/>
        <end position="311"/>
    </location>
</feature>
<dbReference type="SMART" id="SM00228">
    <property type="entry name" value="PDZ"/>
    <property type="match status" value="3"/>
</dbReference>
<feature type="domain" description="PDZ" evidence="10">
    <location>
        <begin position="129"/>
        <end position="216"/>
    </location>
</feature>
<dbReference type="Gene3D" id="3.40.50.300">
    <property type="entry name" value="P-loop containing nucleotide triphosphate hydrolases"/>
    <property type="match status" value="1"/>
</dbReference>
<dbReference type="GO" id="GO:0035255">
    <property type="term" value="F:ionotropic glutamate receptor binding"/>
    <property type="evidence" value="ECO:0007669"/>
    <property type="project" value="TreeGrafter"/>
</dbReference>
<dbReference type="AlphaFoldDB" id="A0A674BMK5"/>
<sequence>GWCIKSVTTTEKYRYQDEETPPLEHSPAHLGQGKSAEMLHMSDKNLAAMEAMHGYTPHTHISPIKTNTPTILPYLLQNTRLLMTILHNTHPILLRGFRPSFYSSFIGSVKNTVFLSQVNGTEGEIEYEEITLERGNSGLGFSIAGGTDNPHVGDDPSIFITKIIPGGAAAQDGRLSVNDSILFVNDVDVREVTHSLAVEALKEAGAIVRLYVLRRKPAAEKVTEIKLIKGPKGLGFSIAGGVGNQHIPGDNSIYVTKIIEGGAAHKDQRLQIGDKILAVNSVCLEDVMHEDAVGALKNTAEVVYLRVAKPNNLYLNSYNPPDLTSSKCVCVCVCVYYPQALTPTSPSRFSPVLHSMMGDEDLPREPRRVLIHRGSTGLGFNIVGGEDGEGIFISFILAGGPADLSGELRKGDQILSVNGVDLRIATHEQAAAALKNAGQTVTIIAQYRPEEYSRFEAKIHDLREQLMNSSMGSGQTTLRSNPKRGFYIRALFDYDKTADCGFLSQAVGFRFGDVLHVLDCGDEEWWQARRVSPQTDVEEVGFIPSKRRSDTSQLYETVTQVEGENRLSSTILFTLYFYLLLIYSVLPVSLSLSLHKVHYARPIIILGPIKDRVNDDLLSEFPDKFGSCVPHTTRPKREYEVDGRDYHFVSSREQMEKDIQSHRFIEAGQYNSHLYGTSVQSVREVAEQGKHCILDVSANAVRRLQAAQLHPIAIFVRPKSLENVLEINTRLTEEQARKGMDRALKLEQDFIECFSAVVEGDSFEEVYHKVKTVIEEQSGPYIWIPTRERL</sequence>
<protein>
    <submittedName>
        <fullName evidence="11">Discs large MAGUK scaffold protein 4</fullName>
    </submittedName>
</protein>
<evidence type="ECO:0000256" key="2">
    <source>
        <dbReference type="ARBA" id="ARBA00007014"/>
    </source>
</evidence>
<dbReference type="CDD" id="cd06723">
    <property type="entry name" value="PDZ1_Dlg1-2-4-like"/>
    <property type="match status" value="1"/>
</dbReference>
<dbReference type="CDD" id="cd06795">
    <property type="entry name" value="PDZ3_Dlg1-2-4-like"/>
    <property type="match status" value="1"/>
</dbReference>
<dbReference type="PROSITE" id="PS50002">
    <property type="entry name" value="SH3"/>
    <property type="match status" value="1"/>
</dbReference>
<keyword evidence="7" id="KW-1133">Transmembrane helix</keyword>
<dbReference type="PROSITE" id="PS50106">
    <property type="entry name" value="PDZ"/>
    <property type="match status" value="3"/>
</dbReference>
<name>A0A674BMK5_SALTR</name>
<feature type="transmembrane region" description="Helical" evidence="7">
    <location>
        <begin position="575"/>
        <end position="594"/>
    </location>
</feature>
<dbReference type="PIRSF" id="PIRSF001741">
    <property type="entry name" value="MAGUK_DLGH"/>
    <property type="match status" value="1"/>
</dbReference>
<dbReference type="Proteomes" id="UP000472277">
    <property type="component" value="Chromosome 19"/>
</dbReference>
<keyword evidence="12" id="KW-1185">Reference proteome</keyword>
<evidence type="ECO:0000313" key="12">
    <source>
        <dbReference type="Proteomes" id="UP000472277"/>
    </source>
</evidence>
<dbReference type="CDD" id="cd06724">
    <property type="entry name" value="PDZ2_Dlg1-2-4-like"/>
    <property type="match status" value="1"/>
</dbReference>
<evidence type="ECO:0000313" key="11">
    <source>
        <dbReference type="Ensembl" id="ENSSTUP00000072266.1"/>
    </source>
</evidence>
<reference evidence="11" key="1">
    <citation type="submission" date="2025-08" db="UniProtKB">
        <authorList>
            <consortium name="Ensembl"/>
        </authorList>
    </citation>
    <scope>IDENTIFICATION</scope>
</reference>
<keyword evidence="5 7" id="KW-0472">Membrane</keyword>
<dbReference type="SMART" id="SM01277">
    <property type="entry name" value="MAGUK_N_PEST"/>
    <property type="match status" value="1"/>
</dbReference>
<dbReference type="GO" id="GO:0098970">
    <property type="term" value="P:postsynaptic neurotransmitter receptor diffusion trapping"/>
    <property type="evidence" value="ECO:0007669"/>
    <property type="project" value="TreeGrafter"/>
</dbReference>
<dbReference type="GO" id="GO:0019901">
    <property type="term" value="F:protein kinase binding"/>
    <property type="evidence" value="ECO:0007669"/>
    <property type="project" value="TreeGrafter"/>
</dbReference>
<dbReference type="InterPro" id="IPR001452">
    <property type="entry name" value="SH3_domain"/>
</dbReference>
<dbReference type="InterPro" id="IPR008144">
    <property type="entry name" value="Guanylate_kin-like_dom"/>
</dbReference>
<dbReference type="CDD" id="cd00071">
    <property type="entry name" value="GMPK"/>
    <property type="match status" value="1"/>
</dbReference>
<dbReference type="GeneTree" id="ENSGT00940000157956"/>
<dbReference type="InterPro" id="IPR036034">
    <property type="entry name" value="PDZ_sf"/>
</dbReference>
<dbReference type="Ensembl" id="ENSSTUT00000076682.1">
    <property type="protein sequence ID" value="ENSSTUP00000072266.1"/>
    <property type="gene ID" value="ENSSTUG00000031075.1"/>
</dbReference>
<dbReference type="FunFam" id="2.30.42.10:FF:000049">
    <property type="entry name" value="disks large homolog 1 isoform X1"/>
    <property type="match status" value="1"/>
</dbReference>
<dbReference type="GO" id="GO:0007268">
    <property type="term" value="P:chemical synaptic transmission"/>
    <property type="evidence" value="ECO:0007669"/>
    <property type="project" value="InterPro"/>
</dbReference>
<feature type="domain" description="SH3" evidence="8">
    <location>
        <begin position="483"/>
        <end position="553"/>
    </location>
</feature>
<evidence type="ECO:0000256" key="6">
    <source>
        <dbReference type="PROSITE-ProRule" id="PRU00192"/>
    </source>
</evidence>
<dbReference type="InterPro" id="IPR036028">
    <property type="entry name" value="SH3-like_dom_sf"/>
</dbReference>
<dbReference type="Pfam" id="PF10600">
    <property type="entry name" value="PDZ_assoc"/>
    <property type="match status" value="1"/>
</dbReference>
<evidence type="ECO:0000259" key="8">
    <source>
        <dbReference type="PROSITE" id="PS50002"/>
    </source>
</evidence>
<dbReference type="SUPFAM" id="SSF50044">
    <property type="entry name" value="SH3-domain"/>
    <property type="match status" value="1"/>
</dbReference>
<dbReference type="GO" id="GO:0043005">
    <property type="term" value="C:neuron projection"/>
    <property type="evidence" value="ECO:0007669"/>
    <property type="project" value="InterPro"/>
</dbReference>
<evidence type="ECO:0000256" key="7">
    <source>
        <dbReference type="SAM" id="Phobius"/>
    </source>
</evidence>
<dbReference type="PANTHER" id="PTHR23119:SF33">
    <property type="entry name" value="DISKS LARGE HOMOLOG 4"/>
    <property type="match status" value="1"/>
</dbReference>
<dbReference type="InterPro" id="IPR020590">
    <property type="entry name" value="Guanylate_kinase_CS"/>
</dbReference>
<dbReference type="Pfam" id="PF00625">
    <property type="entry name" value="Guanylate_kin"/>
    <property type="match status" value="1"/>
</dbReference>
<dbReference type="FunFam" id="3.30.63.10:FF:000001">
    <property type="entry name" value="Disks large homolog 1 isoform 2"/>
    <property type="match status" value="1"/>
</dbReference>
<accession>A0A674BMK5</accession>
<evidence type="ECO:0000256" key="5">
    <source>
        <dbReference type="ARBA" id="ARBA00023136"/>
    </source>
</evidence>
<dbReference type="Pfam" id="PF00595">
    <property type="entry name" value="PDZ"/>
    <property type="match status" value="3"/>
</dbReference>
<dbReference type="InterPro" id="IPR027417">
    <property type="entry name" value="P-loop_NTPase"/>
</dbReference>
<evidence type="ECO:0000256" key="1">
    <source>
        <dbReference type="ARBA" id="ARBA00004170"/>
    </source>
</evidence>
<dbReference type="GO" id="GO:0016323">
    <property type="term" value="C:basolateral plasma membrane"/>
    <property type="evidence" value="ECO:0007669"/>
    <property type="project" value="TreeGrafter"/>
</dbReference>
<evidence type="ECO:0000259" key="10">
    <source>
        <dbReference type="PROSITE" id="PS50106"/>
    </source>
</evidence>
<evidence type="ECO:0000256" key="3">
    <source>
        <dbReference type="ARBA" id="ARBA00022443"/>
    </source>
</evidence>
<comment type="similarity">
    <text evidence="2">Belongs to the MAGUK family.</text>
</comment>
<dbReference type="InterPro" id="IPR050614">
    <property type="entry name" value="Synaptic_Scaffolding_LAP-MAGUK"/>
</dbReference>
<dbReference type="InterPro" id="IPR016313">
    <property type="entry name" value="DLG1-like"/>
</dbReference>
<dbReference type="GO" id="GO:0097113">
    <property type="term" value="P:AMPA glutamate receptor clustering"/>
    <property type="evidence" value="ECO:0007669"/>
    <property type="project" value="TreeGrafter"/>
</dbReference>
<dbReference type="InterPro" id="IPR008145">
    <property type="entry name" value="GK/Ca_channel_bsu"/>
</dbReference>
<dbReference type="Pfam" id="PF10608">
    <property type="entry name" value="MAGUK_N_PEST"/>
    <property type="match status" value="1"/>
</dbReference>
<dbReference type="GO" id="GO:0031594">
    <property type="term" value="C:neuromuscular junction"/>
    <property type="evidence" value="ECO:0007669"/>
    <property type="project" value="InterPro"/>
</dbReference>
<dbReference type="SUPFAM" id="SSF50156">
    <property type="entry name" value="PDZ domain-like"/>
    <property type="match status" value="3"/>
</dbReference>
<gene>
    <name evidence="11" type="primary">DLG4</name>
    <name evidence="11" type="synonym">dlg4</name>
</gene>
<keyword evidence="7" id="KW-0812">Transmembrane</keyword>
<dbReference type="GO" id="GO:0098839">
    <property type="term" value="C:postsynaptic density membrane"/>
    <property type="evidence" value="ECO:0007669"/>
    <property type="project" value="TreeGrafter"/>
</dbReference>
<comment type="subcellular location">
    <subcellularLocation>
        <location evidence="1">Membrane</location>
        <topology evidence="1">Peripheral membrane protein</topology>
    </subcellularLocation>
</comment>
<organism evidence="11 12">
    <name type="scientific">Salmo trutta</name>
    <name type="common">Brown trout</name>
    <dbReference type="NCBI Taxonomy" id="8032"/>
    <lineage>
        <taxon>Eukaryota</taxon>
        <taxon>Metazoa</taxon>
        <taxon>Chordata</taxon>
        <taxon>Craniata</taxon>
        <taxon>Vertebrata</taxon>
        <taxon>Euteleostomi</taxon>
        <taxon>Actinopterygii</taxon>
        <taxon>Neopterygii</taxon>
        <taxon>Teleostei</taxon>
        <taxon>Protacanthopterygii</taxon>
        <taxon>Salmoniformes</taxon>
        <taxon>Salmonidae</taxon>
        <taxon>Salmoninae</taxon>
        <taxon>Salmo</taxon>
    </lineage>
</organism>
<dbReference type="Gene3D" id="3.30.63.10">
    <property type="entry name" value="Guanylate Kinase phosphate binding domain"/>
    <property type="match status" value="1"/>
</dbReference>
<dbReference type="SUPFAM" id="SSF52540">
    <property type="entry name" value="P-loop containing nucleoside triphosphate hydrolases"/>
    <property type="match status" value="1"/>
</dbReference>
<dbReference type="FunFam" id="2.30.42.10:FF:000001">
    <property type="entry name" value="Disks large homolog 1 isoform 2"/>
    <property type="match status" value="1"/>
</dbReference>
<evidence type="ECO:0000259" key="9">
    <source>
        <dbReference type="PROSITE" id="PS50052"/>
    </source>
</evidence>
<dbReference type="InterPro" id="IPR001478">
    <property type="entry name" value="PDZ"/>
</dbReference>
<dbReference type="Pfam" id="PF00018">
    <property type="entry name" value="SH3_1"/>
    <property type="match status" value="1"/>
</dbReference>
<feature type="domain" description="PDZ" evidence="10">
    <location>
        <begin position="368"/>
        <end position="449"/>
    </location>
</feature>
<dbReference type="InterPro" id="IPR019583">
    <property type="entry name" value="DLG1-4_PDZ_assoc"/>
</dbReference>
<dbReference type="Gene3D" id="2.30.30.40">
    <property type="entry name" value="SH3 Domains"/>
    <property type="match status" value="1"/>
</dbReference>
<dbReference type="GO" id="GO:0045197">
    <property type="term" value="P:establishment or maintenance of epithelial cell apical/basal polarity"/>
    <property type="evidence" value="ECO:0007669"/>
    <property type="project" value="TreeGrafter"/>
</dbReference>